<gene>
    <name evidence="2" type="ORF">L9W73_07080</name>
</gene>
<organism evidence="2 3">
    <name type="scientific">Vibrio aestuarianus</name>
    <dbReference type="NCBI Taxonomy" id="28171"/>
    <lineage>
        <taxon>Bacteria</taxon>
        <taxon>Pseudomonadati</taxon>
        <taxon>Pseudomonadota</taxon>
        <taxon>Gammaproteobacteria</taxon>
        <taxon>Vibrionales</taxon>
        <taxon>Vibrionaceae</taxon>
        <taxon>Vibrio</taxon>
    </lineage>
</organism>
<dbReference type="RefSeq" id="WP_255091621.1">
    <property type="nucleotide sequence ID" value="NZ_JAAKZK010000016.1"/>
</dbReference>
<dbReference type="Proteomes" id="UP001140973">
    <property type="component" value="Unassembled WGS sequence"/>
</dbReference>
<evidence type="ECO:0000313" key="3">
    <source>
        <dbReference type="Proteomes" id="UP001140973"/>
    </source>
</evidence>
<accession>A0A9X4FFY1</accession>
<protein>
    <submittedName>
        <fullName evidence="2">DUF3596 domain-containing protein</fullName>
    </submittedName>
</protein>
<reference evidence="2" key="1">
    <citation type="submission" date="2022-02" db="EMBL/GenBank/DDBJ databases">
        <title>Emergence and expansion in Europe of a Vibrio aestuarianus clonal complex pathogenic for oysters.</title>
        <authorList>
            <person name="Mesnil A."/>
            <person name="Travers M.-A."/>
        </authorList>
    </citation>
    <scope>NUCLEOTIDE SEQUENCE</scope>
    <source>
        <strain evidence="2">151-ITT-15-cp-1</strain>
    </source>
</reference>
<evidence type="ECO:0000313" key="2">
    <source>
        <dbReference type="EMBL" id="MDE1357068.1"/>
    </source>
</evidence>
<feature type="domain" description="Min27-like integrase DNA-binding" evidence="1">
    <location>
        <begin position="1"/>
        <end position="64"/>
    </location>
</feature>
<proteinExistence type="predicted"/>
<evidence type="ECO:0000259" key="1">
    <source>
        <dbReference type="Pfam" id="PF12167"/>
    </source>
</evidence>
<name>A0A9X4FFY1_9VIBR</name>
<comment type="caution">
    <text evidence="2">The sequence shown here is derived from an EMBL/GenBank/DDBJ whole genome shotgun (WGS) entry which is preliminary data.</text>
</comment>
<dbReference type="InterPro" id="IPR022000">
    <property type="entry name" value="Min27-like_integrase_DNA_bind"/>
</dbReference>
<dbReference type="AlphaFoldDB" id="A0A9X4FFY1"/>
<dbReference type="Pfam" id="PF12167">
    <property type="entry name" value="Arm-DNA-bind_2"/>
    <property type="match status" value="1"/>
</dbReference>
<dbReference type="EMBL" id="JAKNAP010000017">
    <property type="protein sequence ID" value="MDE1357068.1"/>
    <property type="molecule type" value="Genomic_DNA"/>
</dbReference>
<sequence length="81" mass="9656">MASIRARGDKLFMDFRHHNIRCREQTLLADNPNNRRKLTKLLNQIDADIRLGCFVYSEYFPESKNASKFVKQDIQARRKKE</sequence>